<evidence type="ECO:0000313" key="1">
    <source>
        <dbReference type="EMBL" id="ALY10838.1"/>
    </source>
</evidence>
<accession>A0A0U4IK03</accession>
<dbReference type="EMBL" id="KU160673">
    <property type="protein sequence ID" value="ALY10838.1"/>
    <property type="molecule type" value="Genomic_DNA"/>
</dbReference>
<name>A0A0U4IK03_9CAUD</name>
<evidence type="ECO:0008006" key="3">
    <source>
        <dbReference type="Google" id="ProtNLM"/>
    </source>
</evidence>
<dbReference type="PROSITE" id="PS51257">
    <property type="entry name" value="PROKAR_LIPOPROTEIN"/>
    <property type="match status" value="1"/>
</dbReference>
<dbReference type="Proteomes" id="UP000225045">
    <property type="component" value="Segment"/>
</dbReference>
<proteinExistence type="predicted"/>
<protein>
    <recommendedName>
        <fullName evidence="3">Lipoprotein</fullName>
    </recommendedName>
</protein>
<evidence type="ECO:0000313" key="2">
    <source>
        <dbReference type="Proteomes" id="UP000225045"/>
    </source>
</evidence>
<gene>
    <name evidence="1" type="primary">54</name>
    <name evidence="1" type="ORF">WILDE_54</name>
</gene>
<reference evidence="1 2" key="1">
    <citation type="submission" date="2015-11" db="EMBL/GenBank/DDBJ databases">
        <authorList>
            <person name="Menninger J.E."/>
            <person name="Lamey M.E."/>
            <person name="Lindemann J.M."/>
            <person name="Martynyuk T."/>
            <person name="Mele F.E."/>
            <person name="Nabua C.T."/>
            <person name="Napoli C.K."/>
            <person name="Santiago L.M."/>
            <person name="Sweetman A.T."/>
            <person name="Weinstein J.L."/>
            <person name="Barrett N.A."/>
            <person name="Buerkert T.R."/>
            <person name="Cautela J.A."/>
            <person name="Egan M.S."/>
            <person name="Erb J.E."/>
            <person name="Garrigan K.E."/>
            <person name="Hagan D.J."/>
            <person name="Hartwell M.C."/>
            <person name="Hyduchak K.M."/>
            <person name="Jacob A.E."/>
            <person name="DeNigris D.M."/>
            <person name="London S.C."/>
            <person name="King-Smith C."/>
            <person name="Lee-Soety J.Y."/>
            <person name="Bradley K.W."/>
            <person name="Asai D.J."/>
            <person name="Bowman C.A."/>
            <person name="Russell D.A."/>
            <person name="Pope W.H."/>
            <person name="Jacobs-Sera D."/>
            <person name="Hendrix R.W."/>
            <person name="Hatfull G.F."/>
        </authorList>
    </citation>
    <scope>NUCLEOTIDE SEQUENCE [LARGE SCALE GENOMIC DNA]</scope>
</reference>
<organism evidence="1 2">
    <name type="scientific">Arthrobacter phage Wilde</name>
    <dbReference type="NCBI Taxonomy" id="1772323"/>
    <lineage>
        <taxon>Viruses</taxon>
        <taxon>Duplodnaviria</taxon>
        <taxon>Heunggongvirae</taxon>
        <taxon>Uroviricota</taxon>
        <taxon>Caudoviricetes</taxon>
        <taxon>Tankvirus</taxon>
        <taxon>Tankvirus tank</taxon>
    </lineage>
</organism>
<sequence length="102" mass="11575">MRARLALILALLLTLTGCGWQGQGVVAEKTFSEGYDYYTFQCSSWDSKGNCIMQMPIFHHVPDSYGYKVRDSNGDIHDVATTKGDWESHKVGDHFDNRTKQK</sequence>